<sequence length="891" mass="97453">MPTTHSSSNRSEITVYFEGRVLDSSIGSIKLKDGQNTWKSITDVICSSPTECSARFKTGLTETTKLIQFGKSYSVIAGDLTKCVVNEGVSVEVPSPPKLETCSFAFANSLNTSCIITFTGSDLVSGTKYHVQLSDSHSFLITVQEPSTAVSATLPLGWSDTLQFLSTYPIVSITPKDPEDGDVVFESHSFTTLSKPSRITLSVDSSGTDSQICGSEDDPCRSMAVGWKIVREIGIGSSTFSIVPNTTLKERLQIESHEDFTMRAGPSTKPELVVAPPSSSLSSGEGMISVSGGRVWMHQVDVVLSDSPSLIFVRMVGGHLTIESCSITGTPSQSANSEEFVCSWSTGAFTVENTTTSITSSTFSELADGAINMKGGSLTIHTSSFESNNPGFSSFPSARRNIHCSDEGSVKVGSLSGGDGFSDKHPHLWLSSTNCSLSGEGVVADSAFFIPTLSTTSSASFDKKNQTFSLSIAGSTLIPCDLVLEVFDVTSQKIENHSKQVELNENNTISFNETNIALSLSKSSLSPLDPSLEWRGRLLFGSNQRTVDSFLVQSNSAARYAQSVKDNMKWWLPLAIVLGVSFLILMLHVFICWRRRKHQSVKKEVKKEVLQEEEFIEKMEIGDEPTMGRHVIESTAVAMKDKSLTKHQPEQPTETTKQHPPSTSTGQAHIEVIEVMDCVNFASHYVSRQNSLYHRLHVEKNPLENKRREERRLVTALLRIKNTTPLADVLLHLSSHWVKMNKDGELCLLMEDGIRPPNGEQSKTDKTMNCEADGEKRDGERWTAPEQFVEKGEVQKQIDTSQVSVFRLGLVLWEIETGQIPFGETDAVNACRQLKAGIVPGMDGVPNVLMRDLITRCLCVNADDCPSLETVASTLCEMEEEPILCNDGLLS</sequence>
<dbReference type="InterPro" id="IPR011009">
    <property type="entry name" value="Kinase-like_dom_sf"/>
</dbReference>
<dbReference type="Proteomes" id="UP001281761">
    <property type="component" value="Unassembled WGS sequence"/>
</dbReference>
<keyword evidence="2" id="KW-1133">Transmembrane helix</keyword>
<feature type="compositionally biased region" description="Polar residues" evidence="1">
    <location>
        <begin position="650"/>
        <end position="665"/>
    </location>
</feature>
<evidence type="ECO:0000256" key="1">
    <source>
        <dbReference type="SAM" id="MobiDB-lite"/>
    </source>
</evidence>
<dbReference type="EMBL" id="JARBJD010000126">
    <property type="protein sequence ID" value="KAK2950990.1"/>
    <property type="molecule type" value="Genomic_DNA"/>
</dbReference>
<reference evidence="4 5" key="1">
    <citation type="journal article" date="2022" name="bioRxiv">
        <title>Genomics of Preaxostyla Flagellates Illuminates Evolutionary Transitions and the Path Towards Mitochondrial Loss.</title>
        <authorList>
            <person name="Novak L.V.F."/>
            <person name="Treitli S.C."/>
            <person name="Pyrih J."/>
            <person name="Halakuc P."/>
            <person name="Pipaliya S.V."/>
            <person name="Vacek V."/>
            <person name="Brzon O."/>
            <person name="Soukal P."/>
            <person name="Eme L."/>
            <person name="Dacks J.B."/>
            <person name="Karnkowska A."/>
            <person name="Elias M."/>
            <person name="Hampl V."/>
        </authorList>
    </citation>
    <scope>NUCLEOTIDE SEQUENCE [LARGE SCALE GENOMIC DNA]</scope>
    <source>
        <strain evidence="4">NAU3</strain>
        <tissue evidence="4">Gut</tissue>
    </source>
</reference>
<dbReference type="SUPFAM" id="SSF56112">
    <property type="entry name" value="Protein kinase-like (PK-like)"/>
    <property type="match status" value="1"/>
</dbReference>
<name>A0ABQ9XHS0_9EUKA</name>
<dbReference type="InterPro" id="IPR001245">
    <property type="entry name" value="Ser-Thr/Tyr_kinase_cat_dom"/>
</dbReference>
<proteinExistence type="predicted"/>
<dbReference type="InterPro" id="IPR011050">
    <property type="entry name" value="Pectin_lyase_fold/virulence"/>
</dbReference>
<dbReference type="Gene3D" id="1.10.510.10">
    <property type="entry name" value="Transferase(Phosphotransferase) domain 1"/>
    <property type="match status" value="1"/>
</dbReference>
<feature type="domain" description="Serine-threonine/tyrosine-protein kinase catalytic" evidence="3">
    <location>
        <begin position="771"/>
        <end position="875"/>
    </location>
</feature>
<organism evidence="4 5">
    <name type="scientific">Blattamonas nauphoetae</name>
    <dbReference type="NCBI Taxonomy" id="2049346"/>
    <lineage>
        <taxon>Eukaryota</taxon>
        <taxon>Metamonada</taxon>
        <taxon>Preaxostyla</taxon>
        <taxon>Oxymonadida</taxon>
        <taxon>Blattamonas</taxon>
    </lineage>
</organism>
<gene>
    <name evidence="4" type="ORF">BLNAU_14068</name>
</gene>
<evidence type="ECO:0000256" key="2">
    <source>
        <dbReference type="SAM" id="Phobius"/>
    </source>
</evidence>
<keyword evidence="5" id="KW-1185">Reference proteome</keyword>
<comment type="caution">
    <text evidence="4">The sequence shown here is derived from an EMBL/GenBank/DDBJ whole genome shotgun (WGS) entry which is preliminary data.</text>
</comment>
<dbReference type="Pfam" id="PF07714">
    <property type="entry name" value="PK_Tyr_Ser-Thr"/>
    <property type="match status" value="1"/>
</dbReference>
<keyword evidence="2" id="KW-0472">Membrane</keyword>
<accession>A0ABQ9XHS0</accession>
<evidence type="ECO:0000313" key="4">
    <source>
        <dbReference type="EMBL" id="KAK2950990.1"/>
    </source>
</evidence>
<keyword evidence="2" id="KW-0812">Transmembrane</keyword>
<evidence type="ECO:0000259" key="3">
    <source>
        <dbReference type="Pfam" id="PF07714"/>
    </source>
</evidence>
<feature type="region of interest" description="Disordered" evidence="1">
    <location>
        <begin position="641"/>
        <end position="665"/>
    </location>
</feature>
<feature type="transmembrane region" description="Helical" evidence="2">
    <location>
        <begin position="570"/>
        <end position="593"/>
    </location>
</feature>
<evidence type="ECO:0000313" key="5">
    <source>
        <dbReference type="Proteomes" id="UP001281761"/>
    </source>
</evidence>
<dbReference type="SUPFAM" id="SSF51126">
    <property type="entry name" value="Pectin lyase-like"/>
    <property type="match status" value="1"/>
</dbReference>
<protein>
    <recommendedName>
        <fullName evidence="3">Serine-threonine/tyrosine-protein kinase catalytic domain-containing protein</fullName>
    </recommendedName>
</protein>